<accession>A0A1Q8CYF2</accession>
<dbReference type="RefSeq" id="WP_075123410.1">
    <property type="nucleotide sequence ID" value="NZ_MSIE01000001.1"/>
</dbReference>
<dbReference type="Pfam" id="PF04672">
    <property type="entry name" value="Methyltransf_19"/>
    <property type="match status" value="1"/>
</dbReference>
<dbReference type="OrthoDB" id="3516042at2"/>
<protein>
    <recommendedName>
        <fullName evidence="3">Methyltransferase</fullName>
    </recommendedName>
</protein>
<proteinExistence type="predicted"/>
<dbReference type="SUPFAM" id="SSF53335">
    <property type="entry name" value="S-adenosyl-L-methionine-dependent methyltransferases"/>
    <property type="match status" value="1"/>
</dbReference>
<dbReference type="Gene3D" id="3.40.50.150">
    <property type="entry name" value="Vaccinia Virus protein VP39"/>
    <property type="match status" value="1"/>
</dbReference>
<evidence type="ECO:0008006" key="3">
    <source>
        <dbReference type="Google" id="ProtNLM"/>
    </source>
</evidence>
<dbReference type="Proteomes" id="UP000185596">
    <property type="component" value="Unassembled WGS sequence"/>
</dbReference>
<comment type="caution">
    <text evidence="1">The sequence shown here is derived from an EMBL/GenBank/DDBJ whole genome shotgun (WGS) entry which is preliminary data.</text>
</comment>
<evidence type="ECO:0000313" key="1">
    <source>
        <dbReference type="EMBL" id="OLF19376.1"/>
    </source>
</evidence>
<name>A0A1Q8CYF2_9PSEU</name>
<reference evidence="1 2" key="1">
    <citation type="submission" date="2016-12" db="EMBL/GenBank/DDBJ databases">
        <title>The draft genome sequence of Actinophytocola sp. 11-183.</title>
        <authorList>
            <person name="Wang W."/>
            <person name="Yuan L."/>
        </authorList>
    </citation>
    <scope>NUCLEOTIDE SEQUENCE [LARGE SCALE GENOMIC DNA]</scope>
    <source>
        <strain evidence="1 2">11-183</strain>
    </source>
</reference>
<dbReference type="STRING" id="1912961.BU204_00130"/>
<organism evidence="1 2">
    <name type="scientific">Actinophytocola xanthii</name>
    <dbReference type="NCBI Taxonomy" id="1912961"/>
    <lineage>
        <taxon>Bacteria</taxon>
        <taxon>Bacillati</taxon>
        <taxon>Actinomycetota</taxon>
        <taxon>Actinomycetes</taxon>
        <taxon>Pseudonocardiales</taxon>
        <taxon>Pseudonocardiaceae</taxon>
    </lineage>
</organism>
<keyword evidence="2" id="KW-1185">Reference proteome</keyword>
<dbReference type="InterPro" id="IPR006764">
    <property type="entry name" value="SAM_dep_MeTrfase_SAV2177_type"/>
</dbReference>
<dbReference type="InterPro" id="IPR029063">
    <property type="entry name" value="SAM-dependent_MTases_sf"/>
</dbReference>
<evidence type="ECO:0000313" key="2">
    <source>
        <dbReference type="Proteomes" id="UP000185596"/>
    </source>
</evidence>
<dbReference type="AlphaFoldDB" id="A0A1Q8CYF2"/>
<dbReference type="PIRSF" id="PIRSF017393">
    <property type="entry name" value="MTase_SAV2177"/>
    <property type="match status" value="1"/>
</dbReference>
<sequence>MTAQTNWVPTSVDLEKPSAARLYDYLLGGNHNFAVDREFAAHLMKVEPNARKVAVNNRAFMRRVVLYLMERGIRQFLDLGSGIPTVGNVHEIAQEVDPETRVVYVDMEHVAVAHSRLLLNGNDRAAMVHADVTMPGIVLGDEQTRRLLDFDRPIGLLAVTIGHYILDDQDPYGVFAAYRAALAPGSYLALSHFTDDFAIYDGKRLLGEINQSQNTLCTRTREEVLRLFGDFELVPPGLVTTSQWHPDGGAAGEPGGRIAEEDALYAGVARKTGGQAP</sequence>
<gene>
    <name evidence="1" type="ORF">BU204_00130</name>
</gene>
<dbReference type="EMBL" id="MSIE01000001">
    <property type="protein sequence ID" value="OLF19376.1"/>
    <property type="molecule type" value="Genomic_DNA"/>
</dbReference>